<dbReference type="InterPro" id="IPR005945">
    <property type="entry name" value="Pro_imino_pep"/>
</dbReference>
<evidence type="ECO:0000256" key="7">
    <source>
        <dbReference type="PIRNR" id="PIRNR005539"/>
    </source>
</evidence>
<sequence>MAAAVTEGTAKFGDHQTWYRITGELSSDQAPLVVLHGGPGCVHDYLLPVAAIAETGRPVIHYDQLGNGRSTHLPDKPSDFWTVQLFLDELQSLVDTLRIAEEYLVLGQSWGGMLAAEHATLRPAGLRGLVISDSPADMRLWSAAAAELRAALPPGVDDTLRAHEEAGTTDSEEYRAAMRVFYERHVCRVVPWPDEFERTLAAIDEDPTVYSAMNGPSEFHVTGSLRDWSIIDRLGAIDVPTLIISGEFDEATPATVQPYQDNIADSRWEILANCSHLPQLEDTERFNTLVADFLDSCDHSGGTT</sequence>
<gene>
    <name evidence="10" type="ORF">EV192_109238</name>
</gene>
<protein>
    <recommendedName>
        <fullName evidence="4">Proline iminopeptidase</fullName>
        <ecNumber evidence="3">3.4.11.5</ecNumber>
    </recommendedName>
    <alternativeName>
        <fullName evidence="6">Prolyl aminopeptidase</fullName>
    </alternativeName>
</protein>
<evidence type="ECO:0000256" key="5">
    <source>
        <dbReference type="ARBA" id="ARBA00022801"/>
    </source>
</evidence>
<dbReference type="SUPFAM" id="SSF53474">
    <property type="entry name" value="alpha/beta-Hydrolases"/>
    <property type="match status" value="1"/>
</dbReference>
<dbReference type="Gene3D" id="3.40.50.1820">
    <property type="entry name" value="alpha/beta hydrolase"/>
    <property type="match status" value="1"/>
</dbReference>
<dbReference type="GO" id="GO:0004177">
    <property type="term" value="F:aminopeptidase activity"/>
    <property type="evidence" value="ECO:0007669"/>
    <property type="project" value="UniProtKB-EC"/>
</dbReference>
<dbReference type="InterPro" id="IPR029058">
    <property type="entry name" value="AB_hydrolase_fold"/>
</dbReference>
<dbReference type="NCBIfam" id="TIGR01250">
    <property type="entry name" value="pro_imino_pep_2"/>
    <property type="match status" value="1"/>
</dbReference>
<evidence type="ECO:0000256" key="2">
    <source>
        <dbReference type="ARBA" id="ARBA00010088"/>
    </source>
</evidence>
<feature type="active site" evidence="8">
    <location>
        <position position="249"/>
    </location>
</feature>
<dbReference type="PRINTS" id="PR00793">
    <property type="entry name" value="PROAMNOPTASE"/>
</dbReference>
<dbReference type="PANTHER" id="PTHR43194:SF2">
    <property type="entry name" value="PEROXISOMAL MEMBRANE PROTEIN LPX1"/>
    <property type="match status" value="1"/>
</dbReference>
<dbReference type="OrthoDB" id="9796770at2"/>
<dbReference type="PANTHER" id="PTHR43194">
    <property type="entry name" value="HYDROLASE ALPHA/BETA FOLD FAMILY"/>
    <property type="match status" value="1"/>
</dbReference>
<evidence type="ECO:0000256" key="1">
    <source>
        <dbReference type="ARBA" id="ARBA00001585"/>
    </source>
</evidence>
<comment type="catalytic activity">
    <reaction evidence="1">
        <text>Release of N-terminal proline from a peptide.</text>
        <dbReference type="EC" id="3.4.11.5"/>
    </reaction>
</comment>
<feature type="active site" description="Nucleophile" evidence="8">
    <location>
        <position position="109"/>
    </location>
</feature>
<keyword evidence="5 7" id="KW-0378">Hydrolase</keyword>
<dbReference type="Proteomes" id="UP000295680">
    <property type="component" value="Unassembled WGS sequence"/>
</dbReference>
<evidence type="ECO:0000313" key="11">
    <source>
        <dbReference type="Proteomes" id="UP000295680"/>
    </source>
</evidence>
<evidence type="ECO:0000256" key="3">
    <source>
        <dbReference type="ARBA" id="ARBA00012568"/>
    </source>
</evidence>
<dbReference type="PIRSF" id="PIRSF005539">
    <property type="entry name" value="Pept_S33_TRI_F1"/>
    <property type="match status" value="1"/>
</dbReference>
<feature type="active site" description="Proton donor" evidence="8">
    <location>
        <position position="276"/>
    </location>
</feature>
<dbReference type="GO" id="GO:0006508">
    <property type="term" value="P:proteolysis"/>
    <property type="evidence" value="ECO:0007669"/>
    <property type="project" value="InterPro"/>
</dbReference>
<evidence type="ECO:0000256" key="4">
    <source>
        <dbReference type="ARBA" id="ARBA00021843"/>
    </source>
</evidence>
<proteinExistence type="inferred from homology"/>
<accession>A0A4R2JC02</accession>
<evidence type="ECO:0000313" key="10">
    <source>
        <dbReference type="EMBL" id="TCO54258.1"/>
    </source>
</evidence>
<comment type="caution">
    <text evidence="10">The sequence shown here is derived from an EMBL/GenBank/DDBJ whole genome shotgun (WGS) entry which is preliminary data.</text>
</comment>
<comment type="similarity">
    <text evidence="2 7">Belongs to the peptidase S33 family.</text>
</comment>
<evidence type="ECO:0000256" key="8">
    <source>
        <dbReference type="PIRSR" id="PIRSR005539-1"/>
    </source>
</evidence>
<keyword evidence="11" id="KW-1185">Reference proteome</keyword>
<dbReference type="InterPro" id="IPR050228">
    <property type="entry name" value="Carboxylesterase_BioH"/>
</dbReference>
<dbReference type="InterPro" id="IPR000073">
    <property type="entry name" value="AB_hydrolase_1"/>
</dbReference>
<dbReference type="InterPro" id="IPR002410">
    <property type="entry name" value="Peptidase_S33"/>
</dbReference>
<dbReference type="EC" id="3.4.11.5" evidence="3"/>
<dbReference type="EMBL" id="SLWS01000009">
    <property type="protein sequence ID" value="TCO54258.1"/>
    <property type="molecule type" value="Genomic_DNA"/>
</dbReference>
<reference evidence="10 11" key="1">
    <citation type="submission" date="2019-03" db="EMBL/GenBank/DDBJ databases">
        <title>Genomic Encyclopedia of Type Strains, Phase IV (KMG-IV): sequencing the most valuable type-strain genomes for metagenomic binning, comparative biology and taxonomic classification.</title>
        <authorList>
            <person name="Goeker M."/>
        </authorList>
    </citation>
    <scope>NUCLEOTIDE SEQUENCE [LARGE SCALE GENOMIC DNA]</scope>
    <source>
        <strain evidence="10 11">DSM 45934</strain>
    </source>
</reference>
<evidence type="ECO:0000256" key="6">
    <source>
        <dbReference type="ARBA" id="ARBA00029605"/>
    </source>
</evidence>
<evidence type="ECO:0000259" key="9">
    <source>
        <dbReference type="Pfam" id="PF00561"/>
    </source>
</evidence>
<organism evidence="10 11">
    <name type="scientific">Actinocrispum wychmicini</name>
    <dbReference type="NCBI Taxonomy" id="1213861"/>
    <lineage>
        <taxon>Bacteria</taxon>
        <taxon>Bacillati</taxon>
        <taxon>Actinomycetota</taxon>
        <taxon>Actinomycetes</taxon>
        <taxon>Pseudonocardiales</taxon>
        <taxon>Pseudonocardiaceae</taxon>
        <taxon>Actinocrispum</taxon>
    </lineage>
</organism>
<feature type="domain" description="AB hydrolase-1" evidence="9">
    <location>
        <begin position="31"/>
        <end position="282"/>
    </location>
</feature>
<dbReference type="RefSeq" id="WP_132123239.1">
    <property type="nucleotide sequence ID" value="NZ_SLWS01000009.1"/>
</dbReference>
<name>A0A4R2JC02_9PSEU</name>
<dbReference type="AlphaFoldDB" id="A0A4R2JC02"/>
<dbReference type="Pfam" id="PF00561">
    <property type="entry name" value="Abhydrolase_1"/>
    <property type="match status" value="1"/>
</dbReference>